<protein>
    <submittedName>
        <fullName evidence="7">GMC family oxidoreductase</fullName>
    </submittedName>
</protein>
<dbReference type="InterPro" id="IPR000172">
    <property type="entry name" value="GMC_OxRdtase_N"/>
</dbReference>
<evidence type="ECO:0000313" key="8">
    <source>
        <dbReference type="Proteomes" id="UP000705283"/>
    </source>
</evidence>
<dbReference type="GO" id="GO:0016614">
    <property type="term" value="F:oxidoreductase activity, acting on CH-OH group of donors"/>
    <property type="evidence" value="ECO:0007669"/>
    <property type="project" value="InterPro"/>
</dbReference>
<gene>
    <name evidence="7" type="ORF">ITX54_18440</name>
</gene>
<evidence type="ECO:0000256" key="3">
    <source>
        <dbReference type="ARBA" id="ARBA00022827"/>
    </source>
</evidence>
<dbReference type="InterPro" id="IPR007867">
    <property type="entry name" value="GMC_OxRtase_C"/>
</dbReference>
<accession>A0AA40X518</accession>
<dbReference type="InterPro" id="IPR036188">
    <property type="entry name" value="FAD/NAD-bd_sf"/>
</dbReference>
<keyword evidence="4" id="KW-0560">Oxidoreductase</keyword>
<evidence type="ECO:0000256" key="1">
    <source>
        <dbReference type="ARBA" id="ARBA00010790"/>
    </source>
</evidence>
<dbReference type="Pfam" id="PF05199">
    <property type="entry name" value="GMC_oxred_C"/>
    <property type="match status" value="1"/>
</dbReference>
<name>A0AA40X518_9GAMM</name>
<reference evidence="7" key="2">
    <citation type="submission" date="2022-09" db="EMBL/GenBank/DDBJ databases">
        <title>Rouxiella aceris sp. nov., isolated from tree sap and emended description of the genus Rhouxiella.</title>
        <authorList>
            <person name="Kim I.S."/>
        </authorList>
    </citation>
    <scope>NUCLEOTIDE SEQUENCE</scope>
    <source>
        <strain evidence="7">SAP-2</strain>
    </source>
</reference>
<dbReference type="RefSeq" id="WP_194978550.1">
    <property type="nucleotide sequence ID" value="NZ_JADMKS010000008.1"/>
</dbReference>
<keyword evidence="3" id="KW-0274">FAD</keyword>
<evidence type="ECO:0000259" key="6">
    <source>
        <dbReference type="Pfam" id="PF05199"/>
    </source>
</evidence>
<dbReference type="Pfam" id="PF00732">
    <property type="entry name" value="GMC_oxred_N"/>
    <property type="match status" value="1"/>
</dbReference>
<comment type="caution">
    <text evidence="7">The sequence shown here is derived from an EMBL/GenBank/DDBJ whole genome shotgun (WGS) entry which is preliminary data.</text>
</comment>
<comment type="similarity">
    <text evidence="1">Belongs to the GMC oxidoreductase family.</text>
</comment>
<evidence type="ECO:0000256" key="2">
    <source>
        <dbReference type="ARBA" id="ARBA00022630"/>
    </source>
</evidence>
<keyword evidence="2" id="KW-0285">Flavoprotein</keyword>
<dbReference type="SUPFAM" id="SSF51905">
    <property type="entry name" value="FAD/NAD(P)-binding domain"/>
    <property type="match status" value="1"/>
</dbReference>
<proteinExistence type="inferred from homology"/>
<dbReference type="SUPFAM" id="SSF54373">
    <property type="entry name" value="FAD-linked reductases, C-terminal domain"/>
    <property type="match status" value="1"/>
</dbReference>
<sequence>MSKITHKKVDVVLVGLGWTSSVMAMELASTGLEMLALERGEDRDTVPDFAYPKMADELSYAVRLKLMQNLSSGTVTVRRNEQETALPYRSMGAFLPGTGVGGSGIHWGAYTFRPLPAELRLRSYVKETFGEETIPADMTIQDFPVGYDEIEPYLTRFEQIVGVSGQAGNLNGQKLAGGNPFEGYRSAPLPLPPLKKTYNVSMFEQTARSMGYHPYPTPAGIASEAYTNPYGMQLGPCNFCGFCDHYGCLNYSKASPQTCVLDALKRHKNFNYKTGCEVTRVNLDSTGKKATGVTYIDTQGNEVEQPADLVILGAFPFSNVRLLLLSGIGEPYNPAKKSGVVGRNFAYQSTGSATLTFPDKDFNTFIGAGANSVGIDDFATSQIDFKKEGFIGGAIIKSSQSGSGPIKGTPVPAGTPKWGSAWKKAVKDNYGHTMSVEVHGSNMSYKDNYLDLDPTYKDRYGNALLRMNFNWHDNDMKMLAFMKARVEEIAGKMNASSVTTSFKKVGEQFDVRPYQTTHVVGGAVMGDHPSNSVVNKYMQSWDVPNLFVIGASAFPQNIQYNPTGLVGALTLYSANAIRDQYLKSHAPLVELV</sequence>
<evidence type="ECO:0000259" key="5">
    <source>
        <dbReference type="Pfam" id="PF00732"/>
    </source>
</evidence>
<organism evidence="7 8">
    <name type="scientific">Rouxiella silvae</name>
    <dbReference type="NCBI Taxonomy" id="1646373"/>
    <lineage>
        <taxon>Bacteria</taxon>
        <taxon>Pseudomonadati</taxon>
        <taxon>Pseudomonadota</taxon>
        <taxon>Gammaproteobacteria</taxon>
        <taxon>Enterobacterales</taxon>
        <taxon>Yersiniaceae</taxon>
        <taxon>Rouxiella</taxon>
    </lineage>
</organism>
<dbReference type="Proteomes" id="UP000705283">
    <property type="component" value="Unassembled WGS sequence"/>
</dbReference>
<dbReference type="EMBL" id="JADMKS010000008">
    <property type="protein sequence ID" value="MBF6638650.1"/>
    <property type="molecule type" value="Genomic_DNA"/>
</dbReference>
<dbReference type="GO" id="GO:0050660">
    <property type="term" value="F:flavin adenine dinucleotide binding"/>
    <property type="evidence" value="ECO:0007669"/>
    <property type="project" value="InterPro"/>
</dbReference>
<evidence type="ECO:0000313" key="7">
    <source>
        <dbReference type="EMBL" id="MBF6638650.1"/>
    </source>
</evidence>
<dbReference type="PANTHER" id="PTHR46056">
    <property type="entry name" value="LONG-CHAIN-ALCOHOL OXIDASE"/>
    <property type="match status" value="1"/>
</dbReference>
<dbReference type="Gene3D" id="3.50.50.60">
    <property type="entry name" value="FAD/NAD(P)-binding domain"/>
    <property type="match status" value="2"/>
</dbReference>
<evidence type="ECO:0000256" key="4">
    <source>
        <dbReference type="ARBA" id="ARBA00023002"/>
    </source>
</evidence>
<dbReference type="PANTHER" id="PTHR46056:SF12">
    <property type="entry name" value="LONG-CHAIN-ALCOHOL OXIDASE"/>
    <property type="match status" value="1"/>
</dbReference>
<feature type="domain" description="Glucose-methanol-choline oxidoreductase C-terminal" evidence="6">
    <location>
        <begin position="446"/>
        <end position="569"/>
    </location>
</feature>
<feature type="domain" description="Glucose-methanol-choline oxidoreductase N-terminal" evidence="5">
    <location>
        <begin position="234"/>
        <end position="347"/>
    </location>
</feature>
<reference evidence="7" key="1">
    <citation type="submission" date="2020-11" db="EMBL/GenBank/DDBJ databases">
        <authorList>
            <person name="Lee S.D."/>
        </authorList>
    </citation>
    <scope>NUCLEOTIDE SEQUENCE</scope>
    <source>
        <strain evidence="7">SAP-2</strain>
    </source>
</reference>
<dbReference type="AlphaFoldDB" id="A0AA40X518"/>